<dbReference type="Pfam" id="PF01758">
    <property type="entry name" value="SBF"/>
    <property type="match status" value="1"/>
</dbReference>
<keyword evidence="9" id="KW-1185">Reference proteome</keyword>
<dbReference type="Gene3D" id="1.20.1530.20">
    <property type="match status" value="1"/>
</dbReference>
<feature type="transmembrane region" description="Helical" evidence="7">
    <location>
        <begin position="12"/>
        <end position="38"/>
    </location>
</feature>
<evidence type="ECO:0000256" key="1">
    <source>
        <dbReference type="ARBA" id="ARBA00004141"/>
    </source>
</evidence>
<evidence type="ECO:0000313" key="9">
    <source>
        <dbReference type="Proteomes" id="UP001235939"/>
    </source>
</evidence>
<accession>A0ABY6LIN0</accession>
<dbReference type="InterPro" id="IPR038770">
    <property type="entry name" value="Na+/solute_symporter_sf"/>
</dbReference>
<dbReference type="InterPro" id="IPR004710">
    <property type="entry name" value="Bilac:Na_transpt"/>
</dbReference>
<gene>
    <name evidence="8" type="ORF">LAZ67_19002537</name>
</gene>
<evidence type="ECO:0000256" key="2">
    <source>
        <dbReference type="ARBA" id="ARBA00006528"/>
    </source>
</evidence>
<keyword evidence="5 7" id="KW-1133">Transmembrane helix</keyword>
<feature type="transmembrane region" description="Helical" evidence="7">
    <location>
        <begin position="71"/>
        <end position="89"/>
    </location>
</feature>
<dbReference type="PANTHER" id="PTHR10361:SF28">
    <property type="entry name" value="P3 PROTEIN-RELATED"/>
    <property type="match status" value="1"/>
</dbReference>
<keyword evidence="4" id="KW-0813">Transport</keyword>
<keyword evidence="6 7" id="KW-0472">Membrane</keyword>
<evidence type="ECO:0000256" key="4">
    <source>
        <dbReference type="ARBA" id="ARBA00022847"/>
    </source>
</evidence>
<evidence type="ECO:0000256" key="3">
    <source>
        <dbReference type="ARBA" id="ARBA00022692"/>
    </source>
</evidence>
<reference evidence="8 9" key="1">
    <citation type="submission" date="2022-01" db="EMBL/GenBank/DDBJ databases">
        <title>A chromosomal length assembly of Cordylochernes scorpioides.</title>
        <authorList>
            <person name="Zeh D."/>
            <person name="Zeh J."/>
        </authorList>
    </citation>
    <scope>NUCLEOTIDE SEQUENCE [LARGE SCALE GENOMIC DNA]</scope>
    <source>
        <strain evidence="8">IN4F17</strain>
        <tissue evidence="8">Whole Body</tissue>
    </source>
</reference>
<organism evidence="8 9">
    <name type="scientific">Cordylochernes scorpioides</name>
    <dbReference type="NCBI Taxonomy" id="51811"/>
    <lineage>
        <taxon>Eukaryota</taxon>
        <taxon>Metazoa</taxon>
        <taxon>Ecdysozoa</taxon>
        <taxon>Arthropoda</taxon>
        <taxon>Chelicerata</taxon>
        <taxon>Arachnida</taxon>
        <taxon>Pseudoscorpiones</taxon>
        <taxon>Cheliferoidea</taxon>
        <taxon>Chernetidae</taxon>
        <taxon>Cordylochernes</taxon>
    </lineage>
</organism>
<evidence type="ECO:0008006" key="10">
    <source>
        <dbReference type="Google" id="ProtNLM"/>
    </source>
</evidence>
<feature type="transmembrane region" description="Helical" evidence="7">
    <location>
        <begin position="109"/>
        <end position="130"/>
    </location>
</feature>
<feature type="transmembrane region" description="Helical" evidence="7">
    <location>
        <begin position="44"/>
        <end position="64"/>
    </location>
</feature>
<protein>
    <recommendedName>
        <fullName evidence="10">Solute carrier family 10 member 6</fullName>
    </recommendedName>
</protein>
<keyword evidence="4" id="KW-0769">Symport</keyword>
<evidence type="ECO:0000256" key="6">
    <source>
        <dbReference type="ARBA" id="ARBA00023136"/>
    </source>
</evidence>
<name>A0ABY6LIN0_9ARAC</name>
<evidence type="ECO:0000256" key="7">
    <source>
        <dbReference type="SAM" id="Phobius"/>
    </source>
</evidence>
<sequence>MLQVWHHVRRPWSVLIGMLSQFVLLPLSAFCLISGLGLSPLHGTGMLLLSCSPGGVTSNIFAYFCDGDISLSITMTACSTVVALGMMPFNLWLYGRGVAGSVVIPYDRMAVSLVSVTAPVLAGMAVHWRFPKAALHLTKRRALAGVRGGGGSAAVRADAGLRAALACRREPAVCRTVAIESGIQNVGTALTVASLSFTFQVLRLSIFVPDIPLSYPTNP</sequence>
<evidence type="ECO:0000256" key="5">
    <source>
        <dbReference type="ARBA" id="ARBA00022989"/>
    </source>
</evidence>
<dbReference type="InterPro" id="IPR002657">
    <property type="entry name" value="BilAc:Na_symport/Acr3"/>
</dbReference>
<comment type="subcellular location">
    <subcellularLocation>
        <location evidence="1">Membrane</location>
        <topology evidence="1">Multi-pass membrane protein</topology>
    </subcellularLocation>
</comment>
<evidence type="ECO:0000313" key="8">
    <source>
        <dbReference type="EMBL" id="UYV81018.1"/>
    </source>
</evidence>
<keyword evidence="3 7" id="KW-0812">Transmembrane</keyword>
<dbReference type="EMBL" id="CP092881">
    <property type="protein sequence ID" value="UYV81018.1"/>
    <property type="molecule type" value="Genomic_DNA"/>
</dbReference>
<dbReference type="Proteomes" id="UP001235939">
    <property type="component" value="Chromosome 19"/>
</dbReference>
<comment type="similarity">
    <text evidence="2">Belongs to the bile acid:sodium symporter (BASS) (TC 2.A.28) family.</text>
</comment>
<proteinExistence type="inferred from homology"/>
<dbReference type="PANTHER" id="PTHR10361">
    <property type="entry name" value="SODIUM-BILE ACID COTRANSPORTER"/>
    <property type="match status" value="1"/>
</dbReference>